<gene>
    <name evidence="1" type="ORF">FYJ30_15215</name>
</gene>
<proteinExistence type="predicted"/>
<evidence type="ECO:0000313" key="2">
    <source>
        <dbReference type="Proteomes" id="UP000460950"/>
    </source>
</evidence>
<evidence type="ECO:0000313" key="1">
    <source>
        <dbReference type="EMBL" id="MSS49603.1"/>
    </source>
</evidence>
<comment type="caution">
    <text evidence="1">The sequence shown here is derived from an EMBL/GenBank/DDBJ whole genome shotgun (WGS) entry which is preliminary data.</text>
</comment>
<keyword evidence="1" id="KW-0969">Cilium</keyword>
<accession>A0A7K0JIR6</accession>
<dbReference type="EMBL" id="VULU01000031">
    <property type="protein sequence ID" value="MSS49603.1"/>
    <property type="molecule type" value="Genomic_DNA"/>
</dbReference>
<protein>
    <submittedName>
        <fullName evidence="1">Flagellar protein FlgN</fullName>
    </submittedName>
</protein>
<dbReference type="Proteomes" id="UP000460950">
    <property type="component" value="Unassembled WGS sequence"/>
</dbReference>
<dbReference type="RefSeq" id="WP_154577554.1">
    <property type="nucleotide sequence ID" value="NZ_VULU01000031.1"/>
</dbReference>
<dbReference type="AlphaFoldDB" id="A0A7K0JIR6"/>
<reference evidence="1 2" key="1">
    <citation type="submission" date="2019-09" db="EMBL/GenBank/DDBJ databases">
        <title>In-depth cultivation of the pig gut microbiome towards novel bacterial diversity and tailored functional studies.</title>
        <authorList>
            <person name="Wylensek D."/>
            <person name="Hitch T.C.A."/>
            <person name="Clavel T."/>
        </authorList>
    </citation>
    <scope>NUCLEOTIDE SEQUENCE [LARGE SCALE GENOMIC DNA]</scope>
    <source>
        <strain evidence="1 2">WCA-389-WT-3C</strain>
    </source>
</reference>
<keyword evidence="1" id="KW-0282">Flagellum</keyword>
<sequence>MSSEKYYKEQIRNRMMSFATAFWDVQKAENFDPIVKLLLEALANEMYLLGEDFNHIESRLLDKTARILTPGIMLAPTPAHGIAHATPFENDYVFRKDTGIYYDVGHSVSDDQLGAVYFYPSCNTPLYKGDVRLLLYDDLIYKVDAALNKTMIARLDQHTSPETVWVGLDLDDNISNLRNMSFYMELPNVVDSYKYLYLLSCSEWYIGDRKISMRRGIYNIEGENDNEVMSFFENYELTHAVDRNILNLYKNNYLTVNEDISFSASSFLPSGFSEEIPEALAMMLDKKLFWIKIVFPGVFAGKMLEDIRIGINMIPVENKLLRQSTFILDDTFGVIPLKTAVSEYLLDVHSVRNGKGEPYHELLYGKSGQGKADNTYSIRRGGCERFDSRSAKDQLEYLYDMLNDEIHAFSTRQNIKLRSHIQQIVQTLSKLKEVLHDMHETGEVPCYLFIDKMKENERITVDYWVTNADMANNLPAGVPLSAPKSAFLEASTLFLVTSTYGGRKEPKEQERINLYKYELTSRNRILTNNDISCFCKKELGELLTSVSIKNGVCIHQSSNGGLVRTKDVYLHLASPLQNIYIEERLKRDLQIKLEESSPDTFNFRIFIEK</sequence>
<name>A0A7K0JIR6_PHOVU</name>
<keyword evidence="1" id="KW-0966">Cell projection</keyword>
<organism evidence="1 2">
    <name type="scientific">Phocaeicola vulgatus</name>
    <name type="common">Bacteroides vulgatus</name>
    <dbReference type="NCBI Taxonomy" id="821"/>
    <lineage>
        <taxon>Bacteria</taxon>
        <taxon>Pseudomonadati</taxon>
        <taxon>Bacteroidota</taxon>
        <taxon>Bacteroidia</taxon>
        <taxon>Bacteroidales</taxon>
        <taxon>Bacteroidaceae</taxon>
        <taxon>Phocaeicola</taxon>
    </lineage>
</organism>